<keyword evidence="4" id="KW-1185">Reference proteome</keyword>
<comment type="caution">
    <text evidence="3">The sequence shown here is derived from an EMBL/GenBank/DDBJ whole genome shotgun (WGS) entry which is preliminary data.</text>
</comment>
<evidence type="ECO:0000256" key="1">
    <source>
        <dbReference type="SAM" id="MobiDB-lite"/>
    </source>
</evidence>
<dbReference type="EMBL" id="JAULSV010000003">
    <property type="protein sequence ID" value="KAK0649457.1"/>
    <property type="molecule type" value="Genomic_DNA"/>
</dbReference>
<reference evidence="3" key="1">
    <citation type="submission" date="2023-06" db="EMBL/GenBank/DDBJ databases">
        <title>Genome-scale phylogeny and comparative genomics of the fungal order Sordariales.</title>
        <authorList>
            <consortium name="Lawrence Berkeley National Laboratory"/>
            <person name="Hensen N."/>
            <person name="Bonometti L."/>
            <person name="Westerberg I."/>
            <person name="Brannstrom I.O."/>
            <person name="Guillou S."/>
            <person name="Cros-Aarteil S."/>
            <person name="Calhoun S."/>
            <person name="Haridas S."/>
            <person name="Kuo A."/>
            <person name="Mondo S."/>
            <person name="Pangilinan J."/>
            <person name="Riley R."/>
            <person name="Labutti K."/>
            <person name="Andreopoulos B."/>
            <person name="Lipzen A."/>
            <person name="Chen C."/>
            <person name="Yanf M."/>
            <person name="Daum C."/>
            <person name="Ng V."/>
            <person name="Clum A."/>
            <person name="Steindorff A."/>
            <person name="Ohm R."/>
            <person name="Martin F."/>
            <person name="Silar P."/>
            <person name="Natvig D."/>
            <person name="Lalanne C."/>
            <person name="Gautier V."/>
            <person name="Ament-Velasquez S.L."/>
            <person name="Kruys A."/>
            <person name="Hutchinson M.I."/>
            <person name="Powell A.J."/>
            <person name="Barry K."/>
            <person name="Miller A.N."/>
            <person name="Grigoriev I.V."/>
            <person name="Debuchy R."/>
            <person name="Gladieux P."/>
            <person name="Thoren M.H."/>
            <person name="Johannesson H."/>
        </authorList>
    </citation>
    <scope>NUCLEOTIDE SEQUENCE</scope>
    <source>
        <strain evidence="3">SMH2532-1</strain>
    </source>
</reference>
<sequence length="148" mass="16117">MLGAWCCCLALACSSLGLSLLPVRPQIPSKVHGPQVRLSLIDKRLVRNQTTGGRLGLIRRGLMERRANRAPRSQGFSSGVGPRGSLGILPFALALLLRPANSVNDPPLRGQARRGEARQAESEASRERERETRRSAELMRSVGSFFCG</sequence>
<dbReference type="Proteomes" id="UP001174936">
    <property type="component" value="Unassembled WGS sequence"/>
</dbReference>
<evidence type="ECO:0000256" key="2">
    <source>
        <dbReference type="SAM" id="SignalP"/>
    </source>
</evidence>
<proteinExistence type="predicted"/>
<evidence type="ECO:0000313" key="3">
    <source>
        <dbReference type="EMBL" id="KAK0649457.1"/>
    </source>
</evidence>
<dbReference type="AlphaFoldDB" id="A0AA39YB95"/>
<organism evidence="3 4">
    <name type="scientific">Cercophora newfieldiana</name>
    <dbReference type="NCBI Taxonomy" id="92897"/>
    <lineage>
        <taxon>Eukaryota</taxon>
        <taxon>Fungi</taxon>
        <taxon>Dikarya</taxon>
        <taxon>Ascomycota</taxon>
        <taxon>Pezizomycotina</taxon>
        <taxon>Sordariomycetes</taxon>
        <taxon>Sordariomycetidae</taxon>
        <taxon>Sordariales</taxon>
        <taxon>Lasiosphaeriaceae</taxon>
        <taxon>Cercophora</taxon>
    </lineage>
</organism>
<protein>
    <submittedName>
        <fullName evidence="3">Uncharacterized protein</fullName>
    </submittedName>
</protein>
<gene>
    <name evidence="3" type="ORF">B0T16DRAFT_131455</name>
</gene>
<feature type="chain" id="PRO_5041268570" evidence="2">
    <location>
        <begin position="18"/>
        <end position="148"/>
    </location>
</feature>
<accession>A0AA39YB95</accession>
<name>A0AA39YB95_9PEZI</name>
<evidence type="ECO:0000313" key="4">
    <source>
        <dbReference type="Proteomes" id="UP001174936"/>
    </source>
</evidence>
<keyword evidence="2" id="KW-0732">Signal</keyword>
<feature type="compositionally biased region" description="Basic and acidic residues" evidence="1">
    <location>
        <begin position="113"/>
        <end position="135"/>
    </location>
</feature>
<feature type="signal peptide" evidence="2">
    <location>
        <begin position="1"/>
        <end position="17"/>
    </location>
</feature>
<feature type="region of interest" description="Disordered" evidence="1">
    <location>
        <begin position="104"/>
        <end position="135"/>
    </location>
</feature>